<name>A0A4Y2LR72_ARAVE</name>
<keyword evidence="5" id="KW-1185">Reference proteome</keyword>
<dbReference type="AlphaFoldDB" id="A0A4Y2LR72"/>
<gene>
    <name evidence="3" type="ORF">AVEN_112064_1</name>
    <name evidence="4" type="ORF">AVEN_183520_1</name>
    <name evidence="1" type="ORF">AVEN_236364_1</name>
    <name evidence="2" type="ORF">AVEN_56713_1</name>
</gene>
<sequence length="102" mass="11192">MSSPERILPDALHQVCEQQSLAVAKVNSKCLASLGEEHFMFPLPICNKLPHRGDTAYLRMRGCRISKLALVNPMVHYCAVALRPTPMTGGIPVRRGVAAWAP</sequence>
<dbReference type="EMBL" id="BGPR01278399">
    <property type="protein sequence ID" value="GBN17271.1"/>
    <property type="molecule type" value="Genomic_DNA"/>
</dbReference>
<evidence type="ECO:0000313" key="2">
    <source>
        <dbReference type="EMBL" id="GBN17202.1"/>
    </source>
</evidence>
<accession>A0A4Y2LR72</accession>
<proteinExistence type="predicted"/>
<organism evidence="3 5">
    <name type="scientific">Araneus ventricosus</name>
    <name type="common">Orbweaver spider</name>
    <name type="synonym">Epeira ventricosa</name>
    <dbReference type="NCBI Taxonomy" id="182803"/>
    <lineage>
        <taxon>Eukaryota</taxon>
        <taxon>Metazoa</taxon>
        <taxon>Ecdysozoa</taxon>
        <taxon>Arthropoda</taxon>
        <taxon>Chelicerata</taxon>
        <taxon>Arachnida</taxon>
        <taxon>Araneae</taxon>
        <taxon>Araneomorphae</taxon>
        <taxon>Entelegynae</taxon>
        <taxon>Araneoidea</taxon>
        <taxon>Araneidae</taxon>
        <taxon>Araneus</taxon>
    </lineage>
</organism>
<reference evidence="3 5" key="1">
    <citation type="journal article" date="2019" name="Sci. Rep.">
        <title>Orb-weaving spider Araneus ventricosus genome elucidates the spidroin gene catalogue.</title>
        <authorList>
            <person name="Kono N."/>
            <person name="Nakamura H."/>
            <person name="Ohtoshi R."/>
            <person name="Moran D.A.P."/>
            <person name="Shinohara A."/>
            <person name="Yoshida Y."/>
            <person name="Fujiwara M."/>
            <person name="Mori M."/>
            <person name="Tomita M."/>
            <person name="Arakawa K."/>
        </authorList>
    </citation>
    <scope>NUCLEOTIDE SEQUENCE [LARGE SCALE GENOMIC DNA]</scope>
</reference>
<dbReference type="EMBL" id="BGPR01278424">
    <property type="protein sequence ID" value="GBN17341.1"/>
    <property type="molecule type" value="Genomic_DNA"/>
</dbReference>
<dbReference type="EMBL" id="BGPR01278333">
    <property type="protein sequence ID" value="GBN17092.1"/>
    <property type="molecule type" value="Genomic_DNA"/>
</dbReference>
<evidence type="ECO:0000313" key="3">
    <source>
        <dbReference type="EMBL" id="GBN17271.1"/>
    </source>
</evidence>
<comment type="caution">
    <text evidence="3">The sequence shown here is derived from an EMBL/GenBank/DDBJ whole genome shotgun (WGS) entry which is preliminary data.</text>
</comment>
<dbReference type="Proteomes" id="UP000499080">
    <property type="component" value="Unassembled WGS sequence"/>
</dbReference>
<evidence type="ECO:0000313" key="1">
    <source>
        <dbReference type="EMBL" id="GBN17092.1"/>
    </source>
</evidence>
<dbReference type="EMBL" id="BGPR01278376">
    <property type="protein sequence ID" value="GBN17202.1"/>
    <property type="molecule type" value="Genomic_DNA"/>
</dbReference>
<protein>
    <submittedName>
        <fullName evidence="3">Uncharacterized protein</fullName>
    </submittedName>
</protein>
<evidence type="ECO:0000313" key="5">
    <source>
        <dbReference type="Proteomes" id="UP000499080"/>
    </source>
</evidence>
<evidence type="ECO:0000313" key="4">
    <source>
        <dbReference type="EMBL" id="GBN17341.1"/>
    </source>
</evidence>